<protein>
    <submittedName>
        <fullName evidence="4">N,N'-diacetylbacilliosaminyl-1-phosphate transferase</fullName>
        <ecNumber evidence="4">2.7.8.36</ecNumber>
    </submittedName>
</protein>
<accession>A0A7H9CIK7</accession>
<dbReference type="RefSeq" id="WP_179975667.1">
    <property type="nucleotide sequence ID" value="NZ_CP049075.1"/>
</dbReference>
<keyword evidence="2" id="KW-1133">Transmembrane helix</keyword>
<dbReference type="EMBL" id="CP049075">
    <property type="protein sequence ID" value="QLI05088.1"/>
    <property type="molecule type" value="Genomic_DNA"/>
</dbReference>
<organism evidence="4 5">
    <name type="scientific">Candidatus Campylobacter infans</name>
    <dbReference type="NCBI Taxonomy" id="2561898"/>
    <lineage>
        <taxon>Bacteria</taxon>
        <taxon>Pseudomonadati</taxon>
        <taxon>Campylobacterota</taxon>
        <taxon>Epsilonproteobacteria</taxon>
        <taxon>Campylobacterales</taxon>
        <taxon>Campylobacteraceae</taxon>
        <taxon>Campylobacter</taxon>
    </lineage>
</organism>
<feature type="transmembrane region" description="Helical" evidence="2">
    <location>
        <begin position="12"/>
        <end position="31"/>
    </location>
</feature>
<gene>
    <name evidence="4" type="primary">pglC</name>
    <name evidence="4" type="ORF">CINF_0565</name>
</gene>
<evidence type="ECO:0000313" key="4">
    <source>
        <dbReference type="EMBL" id="QLI05088.1"/>
    </source>
</evidence>
<keyword evidence="5" id="KW-1185">Reference proteome</keyword>
<keyword evidence="2" id="KW-0472">Membrane</keyword>
<feature type="domain" description="Bacterial sugar transferase" evidence="3">
    <location>
        <begin position="7"/>
        <end position="182"/>
    </location>
</feature>
<evidence type="ECO:0000256" key="1">
    <source>
        <dbReference type="ARBA" id="ARBA00006464"/>
    </source>
</evidence>
<evidence type="ECO:0000313" key="5">
    <source>
        <dbReference type="Proteomes" id="UP000509414"/>
    </source>
</evidence>
<dbReference type="KEGG" id="cinf:CINF_0565"/>
<keyword evidence="4" id="KW-0808">Transferase</keyword>
<dbReference type="GO" id="GO:0102334">
    <property type="term" value="F:N,N'-diacetylbacilliosaminyl-1-phosphate transferase activity"/>
    <property type="evidence" value="ECO:0007669"/>
    <property type="project" value="UniProtKB-EC"/>
</dbReference>
<dbReference type="PANTHER" id="PTHR30576">
    <property type="entry name" value="COLANIC BIOSYNTHESIS UDP-GLUCOSE LIPID CARRIER TRANSFERASE"/>
    <property type="match status" value="1"/>
</dbReference>
<dbReference type="EC" id="2.7.8.36" evidence="4"/>
<sequence>MYKLAFKRIFDFCGAFLLLIIFAPVMIWAYFAVKKHLGAPVIFTQMRPGLDEKIFKIYKFRTMSDEKDKNGELLSDEARLNNFGKMLRSTSIDELPQLFNVLRGDMSFIGPRPLLIEYLSLYNKRQKLRHSVRPGITGLAQVSGRNNISWDKKLEFDSYYAQHLSFLLDVKIAFLTIQKVLKKEGINQDGMQTTQKFNGNN</sequence>
<dbReference type="Pfam" id="PF02397">
    <property type="entry name" value="Bac_transf"/>
    <property type="match status" value="1"/>
</dbReference>
<reference evidence="4 5" key="1">
    <citation type="submission" date="2020-02" db="EMBL/GenBank/DDBJ databases">
        <title>Complete genome sequence of the novel Campylobacter species Candidatus Campylobacter infans.</title>
        <authorList>
            <person name="Duim B."/>
            <person name="Zomer A."/>
            <person name="van der Graaf L."/>
            <person name="Wagenaar J."/>
        </authorList>
    </citation>
    <scope>NUCLEOTIDE SEQUENCE [LARGE SCALE GENOMIC DNA]</scope>
    <source>
        <strain evidence="4 5">19S00001</strain>
    </source>
</reference>
<dbReference type="AlphaFoldDB" id="A0A7H9CIK7"/>
<comment type="similarity">
    <text evidence="1">Belongs to the bacterial sugar transferase family.</text>
</comment>
<dbReference type="InterPro" id="IPR003362">
    <property type="entry name" value="Bact_transf"/>
</dbReference>
<proteinExistence type="inferred from homology"/>
<name>A0A7H9CIK7_9BACT</name>
<evidence type="ECO:0000259" key="3">
    <source>
        <dbReference type="Pfam" id="PF02397"/>
    </source>
</evidence>
<evidence type="ECO:0000256" key="2">
    <source>
        <dbReference type="SAM" id="Phobius"/>
    </source>
</evidence>
<keyword evidence="2" id="KW-0812">Transmembrane</keyword>
<dbReference type="Proteomes" id="UP000509414">
    <property type="component" value="Chromosome"/>
</dbReference>
<dbReference type="PANTHER" id="PTHR30576:SF8">
    <property type="entry name" value="UNDECAPRENYL-PHOSPHATE GALACTOSE PHOSPHOTRANSFERASE"/>
    <property type="match status" value="1"/>
</dbReference>